<dbReference type="InterPro" id="IPR007421">
    <property type="entry name" value="Schlafen_AlbA_2_dom"/>
</dbReference>
<keyword evidence="2" id="KW-0067">ATP-binding</keyword>
<sequence>MGATELEMKALLAKGETITVEFKSDLKVLPDRDLLAAVVAMANTKGGRVLLGVEDDGTVTGVHPNHQNTVGLAALIANRTNPSVAVKGELIDWGDKKILSIHVPKSRSIVSTSDGLVLRRRLLASGRPEAVPFYPHEFIRRQSALGLIDPSAIALVALSAEDLNPLERQRLREALRRYGGDRTLLPLADEELDAALGLTTTVDGVRRPTVAGLLLMGREELIRQHLPAHEVAFQVLEGTDVRVNELFRKPFLQTFKEVEVLFKARVVEEEIQVGLFRVPIPNFDRRAFREGFINALVHCDYASLGAVHVRLDDDGLTMINPGGFVEGVTIQNLSTVPPRSRNPLLADIFKRIGLAERTGRGIDRIYEGMLRYGRPAPDYTQSTASLVVLLLSRADADTAFLKMILSYEQRTGAPMPINSLIVLSRLRQEPRLTTTDLVQYTQKSEISTRATLEKLVEAGLVDAQGSSRGRSYILIVKVYKKSGQKASYVRQVEFDPIQQEQMVLTYIDKHGSIKRADVMELCRLSGPQAYHLLNRLRKQGKILKHGEKRHAFYTRKS</sequence>
<evidence type="ECO:0000313" key="3">
    <source>
        <dbReference type="Proteomes" id="UP000276223"/>
    </source>
</evidence>
<evidence type="ECO:0000259" key="1">
    <source>
        <dbReference type="Pfam" id="PF04326"/>
    </source>
</evidence>
<dbReference type="Gene3D" id="3.30.565.60">
    <property type="match status" value="1"/>
</dbReference>
<dbReference type="InterPro" id="IPR038475">
    <property type="entry name" value="RecG_C_sf"/>
</dbReference>
<name>A0A3N1US31_9BACT</name>
<dbReference type="Gene3D" id="1.10.10.10">
    <property type="entry name" value="Winged helix-like DNA-binding domain superfamily/Winged helix DNA-binding domain"/>
    <property type="match status" value="2"/>
</dbReference>
<organism evidence="2 3">
    <name type="scientific">Desulfosoma caldarium</name>
    <dbReference type="NCBI Taxonomy" id="610254"/>
    <lineage>
        <taxon>Bacteria</taxon>
        <taxon>Pseudomonadati</taxon>
        <taxon>Thermodesulfobacteriota</taxon>
        <taxon>Syntrophobacteria</taxon>
        <taxon>Syntrophobacterales</taxon>
        <taxon>Syntrophobacteraceae</taxon>
        <taxon>Desulfosoma</taxon>
    </lineage>
</organism>
<protein>
    <submittedName>
        <fullName evidence="2">ATP-dependent DNA helicase RecG</fullName>
    </submittedName>
</protein>
<dbReference type="InterPro" id="IPR038461">
    <property type="entry name" value="Schlafen_AlbA_2_dom_sf"/>
</dbReference>
<dbReference type="SUPFAM" id="SSF46785">
    <property type="entry name" value="Winged helix' DNA-binding domain"/>
    <property type="match status" value="2"/>
</dbReference>
<proteinExistence type="predicted"/>
<dbReference type="PANTHER" id="PTHR30595">
    <property type="entry name" value="GLPR-RELATED TRANSCRIPTIONAL REPRESSOR"/>
    <property type="match status" value="1"/>
</dbReference>
<keyword evidence="3" id="KW-1185">Reference proteome</keyword>
<dbReference type="OrthoDB" id="9789524at2"/>
<dbReference type="Pfam" id="PF04326">
    <property type="entry name" value="SLFN_AlbA_2"/>
    <property type="match status" value="1"/>
</dbReference>
<dbReference type="Pfam" id="PF13749">
    <property type="entry name" value="HATPase_c_4"/>
    <property type="match status" value="1"/>
</dbReference>
<dbReference type="AlphaFoldDB" id="A0A3N1US31"/>
<reference evidence="2 3" key="1">
    <citation type="submission" date="2018-11" db="EMBL/GenBank/DDBJ databases">
        <title>Genomic Encyclopedia of Type Strains, Phase IV (KMG-IV): sequencing the most valuable type-strain genomes for metagenomic binning, comparative biology and taxonomic classification.</title>
        <authorList>
            <person name="Goeker M."/>
        </authorList>
    </citation>
    <scope>NUCLEOTIDE SEQUENCE [LARGE SCALE GENOMIC DNA]</scope>
    <source>
        <strain evidence="2 3">DSM 22027</strain>
    </source>
</reference>
<dbReference type="Proteomes" id="UP000276223">
    <property type="component" value="Unassembled WGS sequence"/>
</dbReference>
<accession>A0A3N1US31</accession>
<feature type="domain" description="Schlafen AlbA-2" evidence="1">
    <location>
        <begin position="16"/>
        <end position="120"/>
    </location>
</feature>
<dbReference type="PANTHER" id="PTHR30595:SF6">
    <property type="entry name" value="SCHLAFEN ALBA-2 DOMAIN-CONTAINING PROTEIN"/>
    <property type="match status" value="1"/>
</dbReference>
<keyword evidence="2" id="KW-0547">Nucleotide-binding</keyword>
<comment type="caution">
    <text evidence="2">The sequence shown here is derived from an EMBL/GenBank/DDBJ whole genome shotgun (WGS) entry which is preliminary data.</text>
</comment>
<dbReference type="RefSeq" id="WP_123290344.1">
    <property type="nucleotide sequence ID" value="NZ_RJVA01000012.1"/>
</dbReference>
<dbReference type="Gene3D" id="3.30.950.30">
    <property type="entry name" value="Schlafen, AAA domain"/>
    <property type="match status" value="1"/>
</dbReference>
<dbReference type="InterPro" id="IPR036388">
    <property type="entry name" value="WH-like_DNA-bd_sf"/>
</dbReference>
<gene>
    <name evidence="2" type="ORF">EDC27_1868</name>
</gene>
<dbReference type="InterPro" id="IPR036390">
    <property type="entry name" value="WH_DNA-bd_sf"/>
</dbReference>
<evidence type="ECO:0000313" key="2">
    <source>
        <dbReference type="EMBL" id="ROQ92179.1"/>
    </source>
</evidence>
<keyword evidence="2" id="KW-0378">Hydrolase</keyword>
<keyword evidence="2" id="KW-0347">Helicase</keyword>
<dbReference type="EMBL" id="RJVA01000012">
    <property type="protein sequence ID" value="ROQ92179.1"/>
    <property type="molecule type" value="Genomic_DNA"/>
</dbReference>
<dbReference type="GO" id="GO:0004386">
    <property type="term" value="F:helicase activity"/>
    <property type="evidence" value="ECO:0007669"/>
    <property type="project" value="UniProtKB-KW"/>
</dbReference>